<feature type="compositionally biased region" description="Polar residues" evidence="1">
    <location>
        <begin position="29"/>
        <end position="39"/>
    </location>
</feature>
<feature type="region of interest" description="Disordered" evidence="1">
    <location>
        <begin position="1"/>
        <end position="100"/>
    </location>
</feature>
<proteinExistence type="predicted"/>
<dbReference type="OrthoDB" id="4851868at2759"/>
<evidence type="ECO:0000313" key="3">
    <source>
        <dbReference type="Proteomes" id="UP000326340"/>
    </source>
</evidence>
<feature type="region of interest" description="Disordered" evidence="1">
    <location>
        <begin position="828"/>
        <end position="895"/>
    </location>
</feature>
<reference evidence="2 3" key="1">
    <citation type="journal article" date="2019" name="Sci. Rep.">
        <title>Colletotrichum shisoi sp. nov., an anthracnose pathogen of Perilla frutescens in Japan: molecular phylogenetic, morphological and genomic evidence.</title>
        <authorList>
            <person name="Gan P."/>
            <person name="Tsushima A."/>
            <person name="Hiroyama R."/>
            <person name="Narusaka M."/>
            <person name="Takano Y."/>
            <person name="Narusaka Y."/>
            <person name="Kawaradani M."/>
            <person name="Damm U."/>
            <person name="Shirasu K."/>
        </authorList>
    </citation>
    <scope>NUCLEOTIDE SEQUENCE [LARGE SCALE GENOMIC DNA]</scope>
    <source>
        <strain evidence="2 3">PG-2018a</strain>
    </source>
</reference>
<evidence type="ECO:0000313" key="2">
    <source>
        <dbReference type="EMBL" id="TQN66585.1"/>
    </source>
</evidence>
<feature type="region of interest" description="Disordered" evidence="1">
    <location>
        <begin position="291"/>
        <end position="344"/>
    </location>
</feature>
<feature type="compositionally biased region" description="Basic and acidic residues" evidence="1">
    <location>
        <begin position="864"/>
        <end position="877"/>
    </location>
</feature>
<feature type="compositionally biased region" description="Basic residues" evidence="1">
    <location>
        <begin position="878"/>
        <end position="895"/>
    </location>
</feature>
<feature type="region of interest" description="Disordered" evidence="1">
    <location>
        <begin position="560"/>
        <end position="580"/>
    </location>
</feature>
<comment type="caution">
    <text evidence="2">The sequence shown here is derived from an EMBL/GenBank/DDBJ whole genome shotgun (WGS) entry which is preliminary data.</text>
</comment>
<name>A0A5Q4BI22_9PEZI</name>
<gene>
    <name evidence="2" type="ORF">CSHISOI_08850</name>
</gene>
<feature type="compositionally biased region" description="Basic residues" evidence="1">
    <location>
        <begin position="58"/>
        <end position="68"/>
    </location>
</feature>
<accession>A0A5Q4BI22</accession>
<feature type="compositionally biased region" description="Pro residues" evidence="1">
    <location>
        <begin position="639"/>
        <end position="660"/>
    </location>
</feature>
<evidence type="ECO:0000256" key="1">
    <source>
        <dbReference type="SAM" id="MobiDB-lite"/>
    </source>
</evidence>
<protein>
    <submittedName>
        <fullName evidence="2">Uncharacterized protein</fullName>
    </submittedName>
</protein>
<feature type="region of interest" description="Disordered" evidence="1">
    <location>
        <begin position="615"/>
        <end position="670"/>
    </location>
</feature>
<feature type="compositionally biased region" description="Basic and acidic residues" evidence="1">
    <location>
        <begin position="189"/>
        <end position="202"/>
    </location>
</feature>
<feature type="non-terminal residue" evidence="2">
    <location>
        <position position="895"/>
    </location>
</feature>
<sequence length="895" mass="97244">MAPKSNSIGIDGSESAPCKASSDDKPSGSPDTTQVSQAVQSQLRSSSRGSGEIGRSAHFSRLRRRQRSRPAPLNISQPTNEAAPLTAVENSPPPPPPTPLLAGCPGREISGATCNGREWACDFDKPPVLMHPHDLSKTAFHEHPLAQHIMLEKGWEMEQLALFGLILPEKVDNRSPTYTWDSDSEEKEDSNKSSMFDKEAKTPLKLPAAPERSRTPSNILHKVKSFANFIANSDLQKDVPELPELLDQFGLPPGAPIEPTSRTFIRPARSSSSIRPKASIRTAPSATILREKRSAGIDKSQISHPVAPEEKRRAGSDFSRAFARRKGTAESERSSCLAEPLRSPSNLVSPSLSTKLPLYLLQPHHPTVYFGKNEAPPKFRLAPPRLSPMEYARQYLLAKTKADKEGAECNISKPILIWVWTEDYREFLLLPHIPKGIQRNFLPSNDKDWKKSDFMRPCSDLYAKGMEGCLLTPLPLDLAPSSPLLPACFFDSLHPPSSSTHKRSMSIGAFTIDQPVPTESQKSPLQSTKSLLSDPAIEHLPYIPVSQIYPEPLRIKAMKSPNPASAMSPGDGAASDSSIGTATRSASSLIMNVNAEVDREMEQVLSPRTTALVAASESAKEEEEFNTPTRRAPHKPRSFPKPVPWSPPIHPPPNKPLPPIPRKKNTPSEPPPCTFVDVDCGSGSTVSRALTLSHAAAVSRAKAASLAPVITQAPGPARPTPPIATPTSEFYDPYPPPRVIWTNGDVTVSDFSIPKRIVRPAASMTAIAPRPPSLMDQRQRQIRPKESAVNVSKSASAAVPAVTTSPAPSRSRLLGKIASMTDMKTRKETAFGCSSRSGSGSGSDDAVGMRTFLGEDLTSAPALAEEKTQRSEKSAEGRKKKFFGSLFRRNKKTGE</sequence>
<organism evidence="2 3">
    <name type="scientific">Colletotrichum shisoi</name>
    <dbReference type="NCBI Taxonomy" id="2078593"/>
    <lineage>
        <taxon>Eukaryota</taxon>
        <taxon>Fungi</taxon>
        <taxon>Dikarya</taxon>
        <taxon>Ascomycota</taxon>
        <taxon>Pezizomycotina</taxon>
        <taxon>Sordariomycetes</taxon>
        <taxon>Hypocreomycetidae</taxon>
        <taxon>Glomerellales</taxon>
        <taxon>Glomerellaceae</taxon>
        <taxon>Colletotrichum</taxon>
        <taxon>Colletotrichum destructivum species complex</taxon>
    </lineage>
</organism>
<feature type="compositionally biased region" description="Low complexity" evidence="1">
    <location>
        <begin position="40"/>
        <end position="57"/>
    </location>
</feature>
<feature type="region of interest" description="Disordered" evidence="1">
    <location>
        <begin position="174"/>
        <end position="214"/>
    </location>
</feature>
<dbReference type="AlphaFoldDB" id="A0A5Q4BI22"/>
<dbReference type="Proteomes" id="UP000326340">
    <property type="component" value="Unassembled WGS sequence"/>
</dbReference>
<dbReference type="EMBL" id="PUHP01001164">
    <property type="protein sequence ID" value="TQN66585.1"/>
    <property type="molecule type" value="Genomic_DNA"/>
</dbReference>
<keyword evidence="3" id="KW-1185">Reference proteome</keyword>